<keyword evidence="5" id="KW-0833">Ubl conjugation pathway</keyword>
<evidence type="ECO:0000256" key="4">
    <source>
        <dbReference type="ARBA" id="ARBA00022771"/>
    </source>
</evidence>
<name>A0AAU9J3N1_9CILI</name>
<reference evidence="9" key="1">
    <citation type="submission" date="2021-09" db="EMBL/GenBank/DDBJ databases">
        <authorList>
            <consortium name="AG Swart"/>
            <person name="Singh M."/>
            <person name="Singh A."/>
            <person name="Seah K."/>
            <person name="Emmerich C."/>
        </authorList>
    </citation>
    <scope>NUCLEOTIDE SEQUENCE</scope>
    <source>
        <strain evidence="9">ATCC30299</strain>
    </source>
</reference>
<sequence length="332" mass="38748">MTEYCNICCIQESSSNFLTLSCGCYFCKTSTSQWILAQLDKFYQADFQITCPLGFGHILSEEDIKKCLTKHNYQVYENFTLKRELIRDPVFKQCPSKNCNYVGWIDPKATCKSLLQCPKCKNKWIDPSLKPKLDRLKDAIYEMLRGESDFWSYTWEELWVKHCPKCGSPIEKNGGCYHMTCVNCAYEFCWDCLQPYRNHVWKYCGLNQLYCWGLTIIMIFLFFCKITILSDMIYDLMIFILWKLLYLIAGIAGIWPTGLSIALAYDYFHFGWLPCSYILYWLLNIGIAAYLFIGFLFLQEFTLEVLLFAFNIGISFLICLGGGFSLYVNSLN</sequence>
<gene>
    <name evidence="9" type="ORF">BSTOLATCC_MIC26334</name>
</gene>
<keyword evidence="1" id="KW-0808">Transferase</keyword>
<feature type="transmembrane region" description="Helical" evidence="7">
    <location>
        <begin position="212"/>
        <end position="232"/>
    </location>
</feature>
<dbReference type="GO" id="GO:0016567">
    <property type="term" value="P:protein ubiquitination"/>
    <property type="evidence" value="ECO:0007669"/>
    <property type="project" value="InterPro"/>
</dbReference>
<feature type="transmembrane region" description="Helical" evidence="7">
    <location>
        <begin position="305"/>
        <end position="328"/>
    </location>
</feature>
<evidence type="ECO:0000256" key="2">
    <source>
        <dbReference type="ARBA" id="ARBA00022723"/>
    </source>
</evidence>
<evidence type="ECO:0000256" key="6">
    <source>
        <dbReference type="ARBA" id="ARBA00022833"/>
    </source>
</evidence>
<dbReference type="Pfam" id="PF22191">
    <property type="entry name" value="IBR_1"/>
    <property type="match status" value="1"/>
</dbReference>
<keyword evidence="4" id="KW-0863">Zinc-finger</keyword>
<evidence type="ECO:0000256" key="1">
    <source>
        <dbReference type="ARBA" id="ARBA00022679"/>
    </source>
</evidence>
<dbReference type="SUPFAM" id="SSF57850">
    <property type="entry name" value="RING/U-box"/>
    <property type="match status" value="1"/>
</dbReference>
<keyword evidence="6" id="KW-0862">Zinc</keyword>
<dbReference type="EMBL" id="CAJZBQ010000025">
    <property type="protein sequence ID" value="CAG9320419.1"/>
    <property type="molecule type" value="Genomic_DNA"/>
</dbReference>
<dbReference type="Proteomes" id="UP001162131">
    <property type="component" value="Unassembled WGS sequence"/>
</dbReference>
<keyword evidence="3" id="KW-0677">Repeat</keyword>
<feature type="transmembrane region" description="Helical" evidence="7">
    <location>
        <begin position="244"/>
        <end position="265"/>
    </location>
</feature>
<keyword evidence="7" id="KW-1133">Transmembrane helix</keyword>
<dbReference type="AlphaFoldDB" id="A0AAU9J3N1"/>
<accession>A0AAU9J3N1</accession>
<evidence type="ECO:0000256" key="5">
    <source>
        <dbReference type="ARBA" id="ARBA00022786"/>
    </source>
</evidence>
<keyword evidence="10" id="KW-1185">Reference proteome</keyword>
<feature type="transmembrane region" description="Helical" evidence="7">
    <location>
        <begin position="277"/>
        <end position="298"/>
    </location>
</feature>
<evidence type="ECO:0000313" key="9">
    <source>
        <dbReference type="EMBL" id="CAG9320419.1"/>
    </source>
</evidence>
<feature type="domain" description="RING-type" evidence="8">
    <location>
        <begin position="1"/>
        <end position="210"/>
    </location>
</feature>
<dbReference type="PANTHER" id="PTHR11685">
    <property type="entry name" value="RBR FAMILY RING FINGER AND IBR DOMAIN-CONTAINING"/>
    <property type="match status" value="1"/>
</dbReference>
<evidence type="ECO:0000313" key="10">
    <source>
        <dbReference type="Proteomes" id="UP001162131"/>
    </source>
</evidence>
<dbReference type="InterPro" id="IPR031127">
    <property type="entry name" value="E3_UB_ligase_RBR"/>
</dbReference>
<dbReference type="GO" id="GO:0008270">
    <property type="term" value="F:zinc ion binding"/>
    <property type="evidence" value="ECO:0007669"/>
    <property type="project" value="UniProtKB-KW"/>
</dbReference>
<dbReference type="InterPro" id="IPR044066">
    <property type="entry name" value="TRIAD_supradom"/>
</dbReference>
<keyword evidence="7" id="KW-0472">Membrane</keyword>
<dbReference type="Gene3D" id="1.20.120.1750">
    <property type="match status" value="1"/>
</dbReference>
<evidence type="ECO:0000256" key="7">
    <source>
        <dbReference type="SAM" id="Phobius"/>
    </source>
</evidence>
<dbReference type="PROSITE" id="PS51873">
    <property type="entry name" value="TRIAD"/>
    <property type="match status" value="1"/>
</dbReference>
<evidence type="ECO:0000259" key="8">
    <source>
        <dbReference type="PROSITE" id="PS51873"/>
    </source>
</evidence>
<organism evidence="9 10">
    <name type="scientific">Blepharisma stoltei</name>
    <dbReference type="NCBI Taxonomy" id="1481888"/>
    <lineage>
        <taxon>Eukaryota</taxon>
        <taxon>Sar</taxon>
        <taxon>Alveolata</taxon>
        <taxon>Ciliophora</taxon>
        <taxon>Postciliodesmatophora</taxon>
        <taxon>Heterotrichea</taxon>
        <taxon>Heterotrichida</taxon>
        <taxon>Blepharismidae</taxon>
        <taxon>Blepharisma</taxon>
    </lineage>
</organism>
<evidence type="ECO:0000256" key="3">
    <source>
        <dbReference type="ARBA" id="ARBA00022737"/>
    </source>
</evidence>
<keyword evidence="2" id="KW-0479">Metal-binding</keyword>
<dbReference type="Gene3D" id="3.30.40.10">
    <property type="entry name" value="Zinc/RING finger domain, C3HC4 (zinc finger)"/>
    <property type="match status" value="1"/>
</dbReference>
<protein>
    <recommendedName>
        <fullName evidence="8">RING-type domain-containing protein</fullName>
    </recommendedName>
</protein>
<proteinExistence type="predicted"/>
<keyword evidence="7" id="KW-0812">Transmembrane</keyword>
<dbReference type="InterPro" id="IPR013083">
    <property type="entry name" value="Znf_RING/FYVE/PHD"/>
</dbReference>
<comment type="caution">
    <text evidence="9">The sequence shown here is derived from an EMBL/GenBank/DDBJ whole genome shotgun (WGS) entry which is preliminary data.</text>
</comment>
<dbReference type="GO" id="GO:0004842">
    <property type="term" value="F:ubiquitin-protein transferase activity"/>
    <property type="evidence" value="ECO:0007669"/>
    <property type="project" value="InterPro"/>
</dbReference>